<dbReference type="Gene3D" id="1.20.1280.50">
    <property type="match status" value="1"/>
</dbReference>
<evidence type="ECO:0000313" key="1">
    <source>
        <dbReference type="EMBL" id="KAE8409663.1"/>
    </source>
</evidence>
<evidence type="ECO:0008006" key="3">
    <source>
        <dbReference type="Google" id="ProtNLM"/>
    </source>
</evidence>
<evidence type="ECO:0000313" key="2">
    <source>
        <dbReference type="Proteomes" id="UP000325579"/>
    </source>
</evidence>
<gene>
    <name evidence="1" type="ORF">BDV37DRAFT_267829</name>
</gene>
<reference evidence="1 2" key="1">
    <citation type="submission" date="2019-04" db="EMBL/GenBank/DDBJ databases">
        <authorList>
            <consortium name="DOE Joint Genome Institute"/>
            <person name="Mondo S."/>
            <person name="Kjaerbolling I."/>
            <person name="Vesth T."/>
            <person name="Frisvad J.C."/>
            <person name="Nybo J.L."/>
            <person name="Theobald S."/>
            <person name="Kildgaard S."/>
            <person name="Isbrandt T."/>
            <person name="Kuo A."/>
            <person name="Sato A."/>
            <person name="Lyhne E.K."/>
            <person name="Kogle M.E."/>
            <person name="Wiebenga A."/>
            <person name="Kun R.S."/>
            <person name="Lubbers R.J."/>
            <person name="Makela M.R."/>
            <person name="Barry K."/>
            <person name="Chovatia M."/>
            <person name="Clum A."/>
            <person name="Daum C."/>
            <person name="Haridas S."/>
            <person name="He G."/>
            <person name="LaButti K."/>
            <person name="Lipzen A."/>
            <person name="Riley R."/>
            <person name="Salamov A."/>
            <person name="Simmons B.A."/>
            <person name="Magnuson J.K."/>
            <person name="Henrissat B."/>
            <person name="Mortensen U.H."/>
            <person name="Larsen T.O."/>
            <person name="Devries R.P."/>
            <person name="Grigoriev I.V."/>
            <person name="Machida M."/>
            <person name="Baker S.E."/>
            <person name="Andersen M.R."/>
            <person name="Cantor M.N."/>
            <person name="Hua S.X."/>
        </authorList>
    </citation>
    <scope>NUCLEOTIDE SEQUENCE [LARGE SCALE GENOMIC DNA]</scope>
    <source>
        <strain evidence="1 2">CBS 119388</strain>
    </source>
</reference>
<dbReference type="RefSeq" id="XP_031946982.1">
    <property type="nucleotide sequence ID" value="XM_032084078.1"/>
</dbReference>
<dbReference type="InterPro" id="IPR036047">
    <property type="entry name" value="F-box-like_dom_sf"/>
</dbReference>
<dbReference type="GeneID" id="43668769"/>
<keyword evidence="2" id="KW-1185">Reference proteome</keyword>
<dbReference type="EMBL" id="ML736739">
    <property type="protein sequence ID" value="KAE8409663.1"/>
    <property type="molecule type" value="Genomic_DNA"/>
</dbReference>
<protein>
    <recommendedName>
        <fullName evidence="3">F-box domain-containing protein</fullName>
    </recommendedName>
</protein>
<dbReference type="AlphaFoldDB" id="A0A5N7DUG4"/>
<organism evidence="1 2">
    <name type="scientific">Aspergillus pseudonomiae</name>
    <dbReference type="NCBI Taxonomy" id="1506151"/>
    <lineage>
        <taxon>Eukaryota</taxon>
        <taxon>Fungi</taxon>
        <taxon>Dikarya</taxon>
        <taxon>Ascomycota</taxon>
        <taxon>Pezizomycotina</taxon>
        <taxon>Eurotiomycetes</taxon>
        <taxon>Eurotiomycetidae</taxon>
        <taxon>Eurotiales</taxon>
        <taxon>Aspergillaceae</taxon>
        <taxon>Aspergillus</taxon>
        <taxon>Aspergillus subgen. Circumdati</taxon>
    </lineage>
</organism>
<accession>A0A5N7DUG4</accession>
<name>A0A5N7DUG4_9EURO</name>
<dbReference type="SUPFAM" id="SSF81383">
    <property type="entry name" value="F-box domain"/>
    <property type="match status" value="1"/>
</dbReference>
<dbReference type="CDD" id="cd09917">
    <property type="entry name" value="F-box_SF"/>
    <property type="match status" value="1"/>
</dbReference>
<proteinExistence type="predicted"/>
<dbReference type="Proteomes" id="UP000325579">
    <property type="component" value="Unassembled WGS sequence"/>
</dbReference>
<dbReference type="OrthoDB" id="2687876at2759"/>
<sequence>MASGTAYRCKRPPYDVLQFYLSSDSYKLYKAPPNKPLNSSARATPFIYQLPVEILHSILLNLDLRSIPMLCRFCHPWSRTCPGFDPLLYLPTFTRSCYKRSYLRPEYELARVADIRSLPVIYNIEPLRCRLADITQPKALGIQIHGQSYQCRVQQWKRKQRQGIHAGRPRPRSAPTSLVVDEGVSWRMQATVAFPYWDYRTQTLEPGTYCTYHWEEGKADDWRRMETIWDLHSPSREAYYRAFLEADIPQYFLYCPAAGYERNI</sequence>